<evidence type="ECO:0000313" key="1">
    <source>
        <dbReference type="EMBL" id="CAH8387364.1"/>
    </source>
</evidence>
<comment type="caution">
    <text evidence="1">The sequence shown here is derived from an EMBL/GenBank/DDBJ whole genome shotgun (WGS) entry which is preliminary data.</text>
</comment>
<gene>
    <name evidence="1" type="ORF">ERUC_LOCUS39847</name>
</gene>
<dbReference type="EMBL" id="CAKOAT010741821">
    <property type="protein sequence ID" value="CAH8387364.1"/>
    <property type="molecule type" value="Genomic_DNA"/>
</dbReference>
<keyword evidence="2" id="KW-1185">Reference proteome</keyword>
<name>A0ABC8LUD0_ERUVS</name>
<evidence type="ECO:0000313" key="2">
    <source>
        <dbReference type="Proteomes" id="UP001642260"/>
    </source>
</evidence>
<protein>
    <submittedName>
        <fullName evidence="1">Uncharacterized protein</fullName>
    </submittedName>
</protein>
<reference evidence="1 2" key="1">
    <citation type="submission" date="2022-03" db="EMBL/GenBank/DDBJ databases">
        <authorList>
            <person name="Macdonald S."/>
            <person name="Ahmed S."/>
            <person name="Newling K."/>
        </authorList>
    </citation>
    <scope>NUCLEOTIDE SEQUENCE [LARGE SCALE GENOMIC DNA]</scope>
</reference>
<dbReference type="AlphaFoldDB" id="A0ABC8LUD0"/>
<sequence length="77" mass="9368">MPKDEQEIWFHSFAQQFNWESGHTKRVRQAFNEKVMESYKNTVYEWKVAYTNKKTGEIQDPAIREVVEMVQTQKKHF</sequence>
<proteinExistence type="predicted"/>
<dbReference type="Proteomes" id="UP001642260">
    <property type="component" value="Unassembled WGS sequence"/>
</dbReference>
<accession>A0ABC8LUD0</accession>
<organism evidence="1 2">
    <name type="scientific">Eruca vesicaria subsp. sativa</name>
    <name type="common">Garden rocket</name>
    <name type="synonym">Eruca sativa</name>
    <dbReference type="NCBI Taxonomy" id="29727"/>
    <lineage>
        <taxon>Eukaryota</taxon>
        <taxon>Viridiplantae</taxon>
        <taxon>Streptophyta</taxon>
        <taxon>Embryophyta</taxon>
        <taxon>Tracheophyta</taxon>
        <taxon>Spermatophyta</taxon>
        <taxon>Magnoliopsida</taxon>
        <taxon>eudicotyledons</taxon>
        <taxon>Gunneridae</taxon>
        <taxon>Pentapetalae</taxon>
        <taxon>rosids</taxon>
        <taxon>malvids</taxon>
        <taxon>Brassicales</taxon>
        <taxon>Brassicaceae</taxon>
        <taxon>Brassiceae</taxon>
        <taxon>Eruca</taxon>
    </lineage>
</organism>